<evidence type="ECO:0008006" key="4">
    <source>
        <dbReference type="Google" id="ProtNLM"/>
    </source>
</evidence>
<gene>
    <name evidence="3" type="primary">103497202</name>
</gene>
<evidence type="ECO:0000256" key="2">
    <source>
        <dbReference type="SAM" id="Phobius"/>
    </source>
</evidence>
<sequence>MSSSSILSSQSMAMAFAALSAGTVIVVLSLYLHKSHPSISSVVEKKEMEKKKKGRKRVHFSDDLAIFSSTEELKRKKDMILGSSPSPGRAAARRLTRNGGGGGGMPANRAALYNGILRDRLVHRIAYSL</sequence>
<keyword evidence="2" id="KW-0472">Membrane</keyword>
<proteinExistence type="predicted"/>
<name>A0A9I9CJE7_CUCME</name>
<dbReference type="RefSeq" id="XP_008457539.2">
    <property type="nucleotide sequence ID" value="XM_008459317.3"/>
</dbReference>
<evidence type="ECO:0000313" key="3">
    <source>
        <dbReference type="EnsemblPlants" id="MELO3C004502.2.1"/>
    </source>
</evidence>
<reference evidence="3" key="1">
    <citation type="submission" date="2023-03" db="UniProtKB">
        <authorList>
            <consortium name="EnsemblPlants"/>
        </authorList>
    </citation>
    <scope>IDENTIFICATION</scope>
</reference>
<keyword evidence="2" id="KW-0812">Transmembrane</keyword>
<dbReference type="EnsemblPlants" id="MELO3C004502.2.1">
    <property type="protein sequence ID" value="MELO3C004502.2.1"/>
    <property type="gene ID" value="MELO3C004502.2"/>
</dbReference>
<organism evidence="3">
    <name type="scientific">Cucumis melo</name>
    <name type="common">Muskmelon</name>
    <dbReference type="NCBI Taxonomy" id="3656"/>
    <lineage>
        <taxon>Eukaryota</taxon>
        <taxon>Viridiplantae</taxon>
        <taxon>Streptophyta</taxon>
        <taxon>Embryophyta</taxon>
        <taxon>Tracheophyta</taxon>
        <taxon>Spermatophyta</taxon>
        <taxon>Magnoliopsida</taxon>
        <taxon>eudicotyledons</taxon>
        <taxon>Gunneridae</taxon>
        <taxon>Pentapetalae</taxon>
        <taxon>rosids</taxon>
        <taxon>fabids</taxon>
        <taxon>Cucurbitales</taxon>
        <taxon>Cucurbitaceae</taxon>
        <taxon>Benincaseae</taxon>
        <taxon>Cucumis</taxon>
    </lineage>
</organism>
<keyword evidence="2" id="KW-1133">Transmembrane helix</keyword>
<feature type="region of interest" description="Disordered" evidence="1">
    <location>
        <begin position="79"/>
        <end position="104"/>
    </location>
</feature>
<evidence type="ECO:0000256" key="1">
    <source>
        <dbReference type="SAM" id="MobiDB-lite"/>
    </source>
</evidence>
<dbReference type="PANTHER" id="PTHR33564">
    <property type="entry name" value="TRANSMEMBRANE PROTEIN"/>
    <property type="match status" value="1"/>
</dbReference>
<protein>
    <recommendedName>
        <fullName evidence="4">Outward-rectifying potassium channel 4-like protein</fullName>
    </recommendedName>
</protein>
<accession>A0A9I9CJE7</accession>
<feature type="transmembrane region" description="Helical" evidence="2">
    <location>
        <begin position="12"/>
        <end position="32"/>
    </location>
</feature>
<dbReference type="PANTHER" id="PTHR33564:SF11">
    <property type="entry name" value="OS06G0604600 PROTEIN"/>
    <property type="match status" value="1"/>
</dbReference>